<evidence type="ECO:0000256" key="1">
    <source>
        <dbReference type="SAM" id="MobiDB-lite"/>
    </source>
</evidence>
<evidence type="ECO:0000313" key="3">
    <source>
        <dbReference type="Proteomes" id="UP000198824"/>
    </source>
</evidence>
<organism evidence="2 3">
    <name type="scientific">Sphingomonas jatrophae</name>
    <dbReference type="NCBI Taxonomy" id="1166337"/>
    <lineage>
        <taxon>Bacteria</taxon>
        <taxon>Pseudomonadati</taxon>
        <taxon>Pseudomonadota</taxon>
        <taxon>Alphaproteobacteria</taxon>
        <taxon>Sphingomonadales</taxon>
        <taxon>Sphingomonadaceae</taxon>
        <taxon>Sphingomonas</taxon>
    </lineage>
</organism>
<dbReference type="RefSeq" id="WP_093312658.1">
    <property type="nucleotide sequence ID" value="NZ_FOZG01000001.1"/>
</dbReference>
<accession>A0A1I6K6G4</accession>
<feature type="region of interest" description="Disordered" evidence="1">
    <location>
        <begin position="82"/>
        <end position="120"/>
    </location>
</feature>
<dbReference type="EMBL" id="FOZG01000001">
    <property type="protein sequence ID" value="SFR86734.1"/>
    <property type="molecule type" value="Genomic_DNA"/>
</dbReference>
<dbReference type="AlphaFoldDB" id="A0A1I6K6G4"/>
<evidence type="ECO:0000313" key="2">
    <source>
        <dbReference type="EMBL" id="SFR86734.1"/>
    </source>
</evidence>
<reference evidence="2 3" key="1">
    <citation type="submission" date="2016-10" db="EMBL/GenBank/DDBJ databases">
        <authorList>
            <person name="de Groot N.N."/>
        </authorList>
    </citation>
    <scope>NUCLEOTIDE SEQUENCE [LARGE SCALE GENOMIC DNA]</scope>
    <source>
        <strain evidence="2 3">S5-249</strain>
    </source>
</reference>
<proteinExistence type="predicted"/>
<keyword evidence="3" id="KW-1185">Reference proteome</keyword>
<gene>
    <name evidence="2" type="ORF">SAMN05192580_1371</name>
</gene>
<name>A0A1I6K6G4_9SPHN</name>
<sequence length="168" mass="17927">MIDQAAIARLRGQLSPEARVRAGRFAEGLRDWRREQDLELAEAAHRLLVGTDWLAKAEGRALDPRALTPSLTIELHRRTGFYPGGISADETPPQDTPVPAAAGAETSPGSASNTDRPDRKVRAHFEVPGTIALAIDTAENRLTLTEAARLHIALGAALAQGRKAGAAE</sequence>
<dbReference type="Proteomes" id="UP000198824">
    <property type="component" value="Unassembled WGS sequence"/>
</dbReference>
<dbReference type="STRING" id="1166337.SAMN05192580_1371"/>
<protein>
    <submittedName>
        <fullName evidence="2">Uncharacterized protein</fullName>
    </submittedName>
</protein>